<feature type="transmembrane region" description="Helical" evidence="5">
    <location>
        <begin position="56"/>
        <end position="76"/>
    </location>
</feature>
<keyword evidence="8" id="KW-1185">Reference proteome</keyword>
<protein>
    <submittedName>
        <fullName evidence="7">DUF1232 domain-containing protein</fullName>
    </submittedName>
</protein>
<evidence type="ECO:0000256" key="2">
    <source>
        <dbReference type="ARBA" id="ARBA00022692"/>
    </source>
</evidence>
<keyword evidence="3 5" id="KW-1133">Transmembrane helix</keyword>
<evidence type="ECO:0000313" key="8">
    <source>
        <dbReference type="Proteomes" id="UP000501130"/>
    </source>
</evidence>
<dbReference type="Pfam" id="PF06803">
    <property type="entry name" value="DUF1232"/>
    <property type="match status" value="1"/>
</dbReference>
<reference evidence="7 8" key="1">
    <citation type="submission" date="2020-05" db="EMBL/GenBank/DDBJ databases">
        <title>Compete genome of Limnobacter sp. SAORIC-580.</title>
        <authorList>
            <person name="Song J."/>
            <person name="Cho J.-C."/>
        </authorList>
    </citation>
    <scope>NUCLEOTIDE SEQUENCE [LARGE SCALE GENOMIC DNA]</scope>
    <source>
        <strain evidence="7 8">SAORIC-580</strain>
    </source>
</reference>
<dbReference type="Proteomes" id="UP000501130">
    <property type="component" value="Chromosome"/>
</dbReference>
<evidence type="ECO:0000256" key="1">
    <source>
        <dbReference type="ARBA" id="ARBA00004127"/>
    </source>
</evidence>
<dbReference type="RefSeq" id="WP_171097784.1">
    <property type="nucleotide sequence ID" value="NZ_CP053084.1"/>
</dbReference>
<evidence type="ECO:0000256" key="4">
    <source>
        <dbReference type="ARBA" id="ARBA00023136"/>
    </source>
</evidence>
<sequence length="160" mass="17680">MITRFFPILTKLKALKTHGRMLWHAFRHADTPKWIKGFMLAVVVYLFSPIDLIPDFLVLFGITDDLVVISAAMWFLGKVVPEKVKNSLPMDQAGSQATSIDNTQQVQKNTVKAPTALPATPTKTSPLKPFGIVLLVGLLIAALASHPWIHAQFQSIGAFF</sequence>
<gene>
    <name evidence="7" type="ORF">HKT17_03190</name>
</gene>
<comment type="subcellular location">
    <subcellularLocation>
        <location evidence="1">Endomembrane system</location>
        <topology evidence="1">Multi-pass membrane protein</topology>
    </subcellularLocation>
</comment>
<dbReference type="InterPro" id="IPR010652">
    <property type="entry name" value="DUF1232"/>
</dbReference>
<name>A0ABX6N329_9BURK</name>
<proteinExistence type="predicted"/>
<keyword evidence="4 5" id="KW-0472">Membrane</keyword>
<evidence type="ECO:0000259" key="6">
    <source>
        <dbReference type="Pfam" id="PF06803"/>
    </source>
</evidence>
<evidence type="ECO:0000313" key="7">
    <source>
        <dbReference type="EMBL" id="QJR28782.1"/>
    </source>
</evidence>
<accession>A0ABX6N329</accession>
<evidence type="ECO:0000256" key="5">
    <source>
        <dbReference type="SAM" id="Phobius"/>
    </source>
</evidence>
<feature type="domain" description="DUF1232" evidence="6">
    <location>
        <begin position="36"/>
        <end position="70"/>
    </location>
</feature>
<organism evidence="7 8">
    <name type="scientific">Limnobacter profundi</name>
    <dbReference type="NCBI Taxonomy" id="2732163"/>
    <lineage>
        <taxon>Bacteria</taxon>
        <taxon>Pseudomonadati</taxon>
        <taxon>Pseudomonadota</taxon>
        <taxon>Betaproteobacteria</taxon>
        <taxon>Burkholderiales</taxon>
        <taxon>Burkholderiaceae</taxon>
        <taxon>Limnobacter</taxon>
    </lineage>
</organism>
<feature type="transmembrane region" description="Helical" evidence="5">
    <location>
        <begin position="34"/>
        <end position="50"/>
    </location>
</feature>
<feature type="transmembrane region" description="Helical" evidence="5">
    <location>
        <begin position="130"/>
        <end position="149"/>
    </location>
</feature>
<dbReference type="EMBL" id="CP053084">
    <property type="protein sequence ID" value="QJR28782.1"/>
    <property type="molecule type" value="Genomic_DNA"/>
</dbReference>
<evidence type="ECO:0000256" key="3">
    <source>
        <dbReference type="ARBA" id="ARBA00022989"/>
    </source>
</evidence>
<keyword evidence="2 5" id="KW-0812">Transmembrane</keyword>